<reference evidence="2 3" key="1">
    <citation type="journal article" date="2015" name="Sci. Rep.">
        <title>The power of single molecule real-time sequencing technology in the de novo assembly of a eukaryotic genome.</title>
        <authorList>
            <person name="Sakai H."/>
            <person name="Naito K."/>
            <person name="Ogiso-Tanaka E."/>
            <person name="Takahashi Y."/>
            <person name="Iseki K."/>
            <person name="Muto C."/>
            <person name="Satou K."/>
            <person name="Teruya K."/>
            <person name="Shiroma A."/>
            <person name="Shimoji M."/>
            <person name="Hirano T."/>
            <person name="Itoh T."/>
            <person name="Kaga A."/>
            <person name="Tomooka N."/>
        </authorList>
    </citation>
    <scope>NUCLEOTIDE SEQUENCE [LARGE SCALE GENOMIC DNA]</scope>
    <source>
        <strain evidence="3">cv. Shumari</strain>
    </source>
</reference>
<feature type="transmembrane region" description="Helical" evidence="1">
    <location>
        <begin position="40"/>
        <end position="64"/>
    </location>
</feature>
<evidence type="ECO:0000256" key="1">
    <source>
        <dbReference type="SAM" id="Phobius"/>
    </source>
</evidence>
<protein>
    <submittedName>
        <fullName evidence="2">Uncharacterized protein</fullName>
    </submittedName>
</protein>
<dbReference type="EMBL" id="AP015043">
    <property type="protein sequence ID" value="BAT99730.1"/>
    <property type="molecule type" value="Genomic_DNA"/>
</dbReference>
<keyword evidence="1" id="KW-0472">Membrane</keyword>
<dbReference type="AlphaFoldDB" id="A0A0S3T4G4"/>
<evidence type="ECO:0000313" key="3">
    <source>
        <dbReference type="Proteomes" id="UP000291084"/>
    </source>
</evidence>
<gene>
    <name evidence="2" type="primary">Vigan.10G124200</name>
    <name evidence="2" type="ORF">VIGAN_10124200</name>
</gene>
<keyword evidence="1" id="KW-1133">Transmembrane helix</keyword>
<feature type="transmembrane region" description="Helical" evidence="1">
    <location>
        <begin position="12"/>
        <end position="34"/>
    </location>
</feature>
<keyword evidence="3" id="KW-1185">Reference proteome</keyword>
<sequence>MVNFLSQKMFYLMKIPFLFFPTLFPPHLWYLILAPFLLDFFLLSVPTLLFGMLPLNLLIFMYLFPLILQFLNHLNSLSQLITLLFHPSSTISIHHSLLASP</sequence>
<evidence type="ECO:0000313" key="2">
    <source>
        <dbReference type="EMBL" id="BAT99730.1"/>
    </source>
</evidence>
<name>A0A0S3T4G4_PHAAN</name>
<organism evidence="2 3">
    <name type="scientific">Vigna angularis var. angularis</name>
    <dbReference type="NCBI Taxonomy" id="157739"/>
    <lineage>
        <taxon>Eukaryota</taxon>
        <taxon>Viridiplantae</taxon>
        <taxon>Streptophyta</taxon>
        <taxon>Embryophyta</taxon>
        <taxon>Tracheophyta</taxon>
        <taxon>Spermatophyta</taxon>
        <taxon>Magnoliopsida</taxon>
        <taxon>eudicotyledons</taxon>
        <taxon>Gunneridae</taxon>
        <taxon>Pentapetalae</taxon>
        <taxon>rosids</taxon>
        <taxon>fabids</taxon>
        <taxon>Fabales</taxon>
        <taxon>Fabaceae</taxon>
        <taxon>Papilionoideae</taxon>
        <taxon>50 kb inversion clade</taxon>
        <taxon>NPAAA clade</taxon>
        <taxon>indigoferoid/millettioid clade</taxon>
        <taxon>Phaseoleae</taxon>
        <taxon>Vigna</taxon>
    </lineage>
</organism>
<proteinExistence type="predicted"/>
<accession>A0A0S3T4G4</accession>
<dbReference type="Proteomes" id="UP000291084">
    <property type="component" value="Chromosome 10"/>
</dbReference>
<keyword evidence="1" id="KW-0812">Transmembrane</keyword>